<feature type="chain" id="PRO_5001644763" evidence="6">
    <location>
        <begin position="19"/>
        <end position="367"/>
    </location>
</feature>
<dbReference type="InParanoid" id="A0A067R6D2"/>
<accession>A0A067R6D2</accession>
<dbReference type="EMBL" id="KK852856">
    <property type="protein sequence ID" value="KDR14900.1"/>
    <property type="molecule type" value="Genomic_DNA"/>
</dbReference>
<dbReference type="GO" id="GO:0004252">
    <property type="term" value="F:serine-type endopeptidase activity"/>
    <property type="evidence" value="ECO:0007669"/>
    <property type="project" value="InterPro"/>
</dbReference>
<dbReference type="InterPro" id="IPR033116">
    <property type="entry name" value="TRYPSIN_SER"/>
</dbReference>
<reference evidence="8 9" key="1">
    <citation type="journal article" date="2014" name="Nat. Commun.">
        <title>Molecular traces of alternative social organization in a termite genome.</title>
        <authorList>
            <person name="Terrapon N."/>
            <person name="Li C."/>
            <person name="Robertson H.M."/>
            <person name="Ji L."/>
            <person name="Meng X."/>
            <person name="Booth W."/>
            <person name="Chen Z."/>
            <person name="Childers C.P."/>
            <person name="Glastad K.M."/>
            <person name="Gokhale K."/>
            <person name="Gowin J."/>
            <person name="Gronenberg W."/>
            <person name="Hermansen R.A."/>
            <person name="Hu H."/>
            <person name="Hunt B.G."/>
            <person name="Huylmans A.K."/>
            <person name="Khalil S.M."/>
            <person name="Mitchell R.D."/>
            <person name="Munoz-Torres M.C."/>
            <person name="Mustard J.A."/>
            <person name="Pan H."/>
            <person name="Reese J.T."/>
            <person name="Scharf M.E."/>
            <person name="Sun F."/>
            <person name="Vogel H."/>
            <person name="Xiao J."/>
            <person name="Yang W."/>
            <person name="Yang Z."/>
            <person name="Yang Z."/>
            <person name="Zhou J."/>
            <person name="Zhu J."/>
            <person name="Brent C.S."/>
            <person name="Elsik C.G."/>
            <person name="Goodisman M.A."/>
            <person name="Liberles D.A."/>
            <person name="Roe R.M."/>
            <person name="Vargo E.L."/>
            <person name="Vilcinskas A."/>
            <person name="Wang J."/>
            <person name="Bornberg-Bauer E."/>
            <person name="Korb J."/>
            <person name="Zhang G."/>
            <person name="Liebig J."/>
        </authorList>
    </citation>
    <scope>NUCLEOTIDE SEQUENCE [LARGE SCALE GENOMIC DNA]</scope>
    <source>
        <tissue evidence="8">Whole organism</tissue>
    </source>
</reference>
<evidence type="ECO:0000313" key="8">
    <source>
        <dbReference type="EMBL" id="KDR14900.1"/>
    </source>
</evidence>
<dbReference type="PRINTS" id="PR00722">
    <property type="entry name" value="CHYMOTRYPSIN"/>
</dbReference>
<dbReference type="InterPro" id="IPR001314">
    <property type="entry name" value="Peptidase_S1A"/>
</dbReference>
<dbReference type="GO" id="GO:0006508">
    <property type="term" value="P:proteolysis"/>
    <property type="evidence" value="ECO:0007669"/>
    <property type="project" value="UniProtKB-KW"/>
</dbReference>
<dbReference type="InterPro" id="IPR009003">
    <property type="entry name" value="Peptidase_S1_PA"/>
</dbReference>
<feature type="signal peptide" evidence="6">
    <location>
        <begin position="1"/>
        <end position="18"/>
    </location>
</feature>
<dbReference type="InterPro" id="IPR018114">
    <property type="entry name" value="TRYPSIN_HIS"/>
</dbReference>
<evidence type="ECO:0000259" key="7">
    <source>
        <dbReference type="PROSITE" id="PS50240"/>
    </source>
</evidence>
<dbReference type="SUPFAM" id="SSF50494">
    <property type="entry name" value="Trypsin-like serine proteases"/>
    <property type="match status" value="2"/>
</dbReference>
<evidence type="ECO:0000256" key="3">
    <source>
        <dbReference type="ARBA" id="ARBA00022825"/>
    </source>
</evidence>
<dbReference type="FunCoup" id="A0A067R6D2">
    <property type="interactions" value="2"/>
</dbReference>
<dbReference type="PANTHER" id="PTHR24250:SF50">
    <property type="entry name" value="PEPTIDASE S1 DOMAIN-CONTAINING PROTEIN"/>
    <property type="match status" value="1"/>
</dbReference>
<evidence type="ECO:0000256" key="6">
    <source>
        <dbReference type="SAM" id="SignalP"/>
    </source>
</evidence>
<dbReference type="InterPro" id="IPR001254">
    <property type="entry name" value="Trypsin_dom"/>
</dbReference>
<keyword evidence="3 5" id="KW-0720">Serine protease</keyword>
<gene>
    <name evidence="8" type="ORF">L798_11119</name>
</gene>
<keyword evidence="9" id="KW-1185">Reference proteome</keyword>
<dbReference type="STRING" id="136037.A0A067R6D2"/>
<dbReference type="CDD" id="cd00190">
    <property type="entry name" value="Tryp_SPc"/>
    <property type="match status" value="1"/>
</dbReference>
<dbReference type="AlphaFoldDB" id="A0A067R6D2"/>
<dbReference type="eggNOG" id="KOG3627">
    <property type="taxonomic scope" value="Eukaryota"/>
</dbReference>
<dbReference type="OMA" id="VICMSTK"/>
<feature type="domain" description="Peptidase S1" evidence="7">
    <location>
        <begin position="127"/>
        <end position="362"/>
    </location>
</feature>
<protein>
    <submittedName>
        <fullName evidence="8">Chymotrypsin BI</fullName>
    </submittedName>
</protein>
<evidence type="ECO:0000256" key="5">
    <source>
        <dbReference type="RuleBase" id="RU363034"/>
    </source>
</evidence>
<dbReference type="FunFam" id="2.40.10.10:FF:000034">
    <property type="entry name" value="Eupolytin"/>
    <property type="match status" value="1"/>
</dbReference>
<evidence type="ECO:0000256" key="2">
    <source>
        <dbReference type="ARBA" id="ARBA00022801"/>
    </source>
</evidence>
<dbReference type="PANTHER" id="PTHR24250">
    <property type="entry name" value="CHYMOTRYPSIN-RELATED"/>
    <property type="match status" value="1"/>
</dbReference>
<proteinExistence type="predicted"/>
<organism evidence="8 9">
    <name type="scientific">Zootermopsis nevadensis</name>
    <name type="common">Dampwood termite</name>
    <dbReference type="NCBI Taxonomy" id="136037"/>
    <lineage>
        <taxon>Eukaryota</taxon>
        <taxon>Metazoa</taxon>
        <taxon>Ecdysozoa</taxon>
        <taxon>Arthropoda</taxon>
        <taxon>Hexapoda</taxon>
        <taxon>Insecta</taxon>
        <taxon>Pterygota</taxon>
        <taxon>Neoptera</taxon>
        <taxon>Polyneoptera</taxon>
        <taxon>Dictyoptera</taxon>
        <taxon>Blattodea</taxon>
        <taxon>Blattoidea</taxon>
        <taxon>Termitoidae</taxon>
        <taxon>Termopsidae</taxon>
        <taxon>Zootermopsis</taxon>
    </lineage>
</organism>
<keyword evidence="4" id="KW-1015">Disulfide bond</keyword>
<dbReference type="Pfam" id="PF00089">
    <property type="entry name" value="Trypsin"/>
    <property type="match status" value="2"/>
</dbReference>
<evidence type="ECO:0000256" key="4">
    <source>
        <dbReference type="ARBA" id="ARBA00023157"/>
    </source>
</evidence>
<sequence>MKIFTLLSLVLLVAAASSKETRDWSNLLSLEPKLPHYPFVRGNLSPGSSRITGGQEADPHQFPHQVGILIETSSGTAFCGGSVLSNEWILTAAHCAVEDWSNLLSLEPKLPHYPFVRGNLSPGSSRITGGQEADPHQFPHQVGILIETSSGTAFCGGSVLSNEWILTAAHCAVEGSSFEVILGAHRVLEQEASQVLVKTTEKHVHPNWDSATLENDIALLKLPVKVELNDDIKSVRLPSRGQLNENFANADTTVSGWGKDSDSASTISPVLRFVQSPVISNLQCDIYYLGLINDGHICTSGSGGKSTCSGDSGGPLIITESDRLPTQIGLVSFGISLGCEIGWPPAFTRITAFLSWIESTTGIPIRD</sequence>
<evidence type="ECO:0000313" key="9">
    <source>
        <dbReference type="Proteomes" id="UP000027135"/>
    </source>
</evidence>
<dbReference type="Proteomes" id="UP000027135">
    <property type="component" value="Unassembled WGS sequence"/>
</dbReference>
<dbReference type="PROSITE" id="PS50240">
    <property type="entry name" value="TRYPSIN_DOM"/>
    <property type="match status" value="1"/>
</dbReference>
<dbReference type="Gene3D" id="2.40.10.10">
    <property type="entry name" value="Trypsin-like serine proteases"/>
    <property type="match status" value="3"/>
</dbReference>
<dbReference type="PROSITE" id="PS00135">
    <property type="entry name" value="TRYPSIN_SER"/>
    <property type="match status" value="1"/>
</dbReference>
<dbReference type="InterPro" id="IPR043504">
    <property type="entry name" value="Peptidase_S1_PA_chymotrypsin"/>
</dbReference>
<keyword evidence="6" id="KW-0732">Signal</keyword>
<evidence type="ECO:0000256" key="1">
    <source>
        <dbReference type="ARBA" id="ARBA00022670"/>
    </source>
</evidence>
<name>A0A067R6D2_ZOONE</name>
<keyword evidence="2 5" id="KW-0378">Hydrolase</keyword>
<keyword evidence="1 5" id="KW-0645">Protease</keyword>
<dbReference type="SMART" id="SM00020">
    <property type="entry name" value="Tryp_SPc"/>
    <property type="match status" value="1"/>
</dbReference>
<dbReference type="PROSITE" id="PS00134">
    <property type="entry name" value="TRYPSIN_HIS"/>
    <property type="match status" value="1"/>
</dbReference>